<dbReference type="STRING" id="1461322.OJ16_19140"/>
<accession>A0A0C2K0F4</accession>
<evidence type="ECO:0000313" key="3">
    <source>
        <dbReference type="Proteomes" id="UP000031672"/>
    </source>
</evidence>
<dbReference type="AlphaFoldDB" id="A0A0C2NH10"/>
<gene>
    <name evidence="2" type="ORF">OJ16_19140</name>
</gene>
<keyword evidence="3" id="KW-1185">Reference proteome</keyword>
<dbReference type="RefSeq" id="WP_040993045.1">
    <property type="nucleotide sequence ID" value="NZ_JTKH01000025.1"/>
</dbReference>
<protein>
    <submittedName>
        <fullName evidence="2">Uncharacterized protein</fullName>
    </submittedName>
</protein>
<evidence type="ECO:0000313" key="2">
    <source>
        <dbReference type="EMBL" id="KII75398.1"/>
    </source>
</evidence>
<name>A0A0C2NH10_9VIBR</name>
<dbReference type="EMBL" id="JTKH01000025">
    <property type="protein sequence ID" value="KII75398.1"/>
    <property type="molecule type" value="Genomic_DNA"/>
</dbReference>
<proteinExistence type="predicted"/>
<sequence>MKKLLALLLLPLSAFVYAEERCDIITNDSETGFESTDNRMIEGSKGSISVVARDAHSMISITLSNLESNDLVYGTDYYWTIDGQEVERMDEPVLQGFINGIEERTFEIYPVLLKDNLKAGTIESNVNVKIECKNVMRNREN</sequence>
<reference evidence="2 3" key="1">
    <citation type="submission" date="2014-11" db="EMBL/GenBank/DDBJ databases">
        <title>Draft Genome Sequence of Vibrio piscirenalis strains CECT 8603T and CECT 8604, two marine Gammaproteobacterium isolated from cultured gilthead sea bream (Sparus aurata).</title>
        <authorList>
            <person name="Arahal D.R."/>
            <person name="Rodrigo-Torres L."/>
            <person name="Lucena T."/>
            <person name="Pujalte M.J."/>
        </authorList>
    </citation>
    <scope>NUCLEOTIDE SEQUENCE [LARGE SCALE GENOMIC DNA]</scope>
    <source>
        <strain evidence="2 3">DCR 1-4-2</strain>
    </source>
</reference>
<evidence type="ECO:0000256" key="1">
    <source>
        <dbReference type="SAM" id="SignalP"/>
    </source>
</evidence>
<keyword evidence="1" id="KW-0732">Signal</keyword>
<dbReference type="Proteomes" id="UP000031672">
    <property type="component" value="Unassembled WGS sequence"/>
</dbReference>
<feature type="signal peptide" evidence="1">
    <location>
        <begin position="1"/>
        <end position="18"/>
    </location>
</feature>
<feature type="chain" id="PRO_5009758778" evidence="1">
    <location>
        <begin position="19"/>
        <end position="141"/>
    </location>
</feature>
<accession>A0A0C2NH10</accession>
<organism evidence="2 3">
    <name type="scientific">Vibrio renipiscarius</name>
    <dbReference type="NCBI Taxonomy" id="1461322"/>
    <lineage>
        <taxon>Bacteria</taxon>
        <taxon>Pseudomonadati</taxon>
        <taxon>Pseudomonadota</taxon>
        <taxon>Gammaproteobacteria</taxon>
        <taxon>Vibrionales</taxon>
        <taxon>Vibrionaceae</taxon>
        <taxon>Vibrio</taxon>
    </lineage>
</organism>
<comment type="caution">
    <text evidence="2">The sequence shown here is derived from an EMBL/GenBank/DDBJ whole genome shotgun (WGS) entry which is preliminary data.</text>
</comment>